<keyword evidence="4" id="KW-1185">Reference proteome</keyword>
<evidence type="ECO:0000313" key="4">
    <source>
        <dbReference type="Proteomes" id="UP000503820"/>
    </source>
</evidence>
<dbReference type="InterPro" id="IPR010982">
    <property type="entry name" value="Lambda_DNA-bd_dom_sf"/>
</dbReference>
<comment type="caution">
    <text evidence="3">The sequence shown here is derived from an EMBL/GenBank/DDBJ whole genome shotgun (WGS) entry which is preliminary data.</text>
</comment>
<feature type="compositionally biased region" description="Polar residues" evidence="1">
    <location>
        <begin position="145"/>
        <end position="160"/>
    </location>
</feature>
<evidence type="ECO:0000256" key="1">
    <source>
        <dbReference type="SAM" id="MobiDB-lite"/>
    </source>
</evidence>
<reference evidence="3 4" key="1">
    <citation type="submission" date="2020-05" db="EMBL/GenBank/DDBJ databases">
        <title>Draft genome sequence of Desulfovibrio psychrotolerans JS1T.</title>
        <authorList>
            <person name="Ueno A."/>
            <person name="Tamazawa S."/>
            <person name="Tamamura S."/>
            <person name="Murakami T."/>
            <person name="Kiyama T."/>
            <person name="Inomata H."/>
            <person name="Amano Y."/>
            <person name="Miyakawa K."/>
            <person name="Tamaki H."/>
            <person name="Naganuma T."/>
            <person name="Kaneko K."/>
        </authorList>
    </citation>
    <scope>NUCLEOTIDE SEQUENCE [LARGE SCALE GENOMIC DNA]</scope>
    <source>
        <strain evidence="3 4">JS1</strain>
    </source>
</reference>
<dbReference type="Pfam" id="PF07022">
    <property type="entry name" value="Phage_CI_repr"/>
    <property type="match status" value="1"/>
</dbReference>
<dbReference type="Gene3D" id="1.10.260.40">
    <property type="entry name" value="lambda repressor-like DNA-binding domains"/>
    <property type="match status" value="1"/>
</dbReference>
<sequence>MHELAVIDILERLKQATGATSDAALAIALGVTQQAISSAKARNKFPTAWAPIAADRFGVTTDWIFFGRGPMRPEDAAEQREHAPEPAEPGRCPYCAKSEKIADDLRSELSKERDMNRELVAENRQLWKENSELRERLARLEERQNAQPVSGVPSTTGNVA</sequence>
<dbReference type="InterPro" id="IPR010744">
    <property type="entry name" value="Phage_CI_N"/>
</dbReference>
<dbReference type="AlphaFoldDB" id="A0A7J0BW68"/>
<dbReference type="GO" id="GO:0045892">
    <property type="term" value="P:negative regulation of DNA-templated transcription"/>
    <property type="evidence" value="ECO:0007669"/>
    <property type="project" value="InterPro"/>
</dbReference>
<dbReference type="RefSeq" id="WP_174410572.1">
    <property type="nucleotide sequence ID" value="NZ_BLVP01000010.1"/>
</dbReference>
<dbReference type="Proteomes" id="UP000503820">
    <property type="component" value="Unassembled WGS sequence"/>
</dbReference>
<evidence type="ECO:0000259" key="2">
    <source>
        <dbReference type="Pfam" id="PF07022"/>
    </source>
</evidence>
<organism evidence="3 4">
    <name type="scientific">Desulfovibrio psychrotolerans</name>
    <dbReference type="NCBI Taxonomy" id="415242"/>
    <lineage>
        <taxon>Bacteria</taxon>
        <taxon>Pseudomonadati</taxon>
        <taxon>Thermodesulfobacteriota</taxon>
        <taxon>Desulfovibrionia</taxon>
        <taxon>Desulfovibrionales</taxon>
        <taxon>Desulfovibrionaceae</taxon>
        <taxon>Desulfovibrio</taxon>
    </lineage>
</organism>
<name>A0A7J0BW68_9BACT</name>
<dbReference type="EMBL" id="BLVP01000010">
    <property type="protein sequence ID" value="GFM37960.1"/>
    <property type="molecule type" value="Genomic_DNA"/>
</dbReference>
<gene>
    <name evidence="3" type="ORF">DSM19430T_26440</name>
</gene>
<accession>A0A7J0BW68</accession>
<evidence type="ECO:0000313" key="3">
    <source>
        <dbReference type="EMBL" id="GFM37960.1"/>
    </source>
</evidence>
<feature type="domain" description="Bacteriophage CI repressor N-terminal" evidence="2">
    <location>
        <begin position="8"/>
        <end position="72"/>
    </location>
</feature>
<proteinExistence type="predicted"/>
<feature type="region of interest" description="Disordered" evidence="1">
    <location>
        <begin position="70"/>
        <end position="94"/>
    </location>
</feature>
<dbReference type="GO" id="GO:0003677">
    <property type="term" value="F:DNA binding"/>
    <property type="evidence" value="ECO:0007669"/>
    <property type="project" value="InterPro"/>
</dbReference>
<feature type="compositionally biased region" description="Basic and acidic residues" evidence="1">
    <location>
        <begin position="71"/>
        <end position="85"/>
    </location>
</feature>
<feature type="region of interest" description="Disordered" evidence="1">
    <location>
        <begin position="138"/>
        <end position="160"/>
    </location>
</feature>
<protein>
    <recommendedName>
        <fullName evidence="2">Bacteriophage CI repressor N-terminal domain-containing protein</fullName>
    </recommendedName>
</protein>